<keyword evidence="4 9" id="KW-0547">Nucleotide-binding</keyword>
<feature type="compositionally biased region" description="Low complexity" evidence="10">
    <location>
        <begin position="542"/>
        <end position="560"/>
    </location>
</feature>
<comment type="catalytic activity">
    <reaction evidence="8">
        <text>L-seryl-[protein] + ATP = O-phospho-L-seryl-[protein] + ADP + H(+)</text>
        <dbReference type="Rhea" id="RHEA:17989"/>
        <dbReference type="Rhea" id="RHEA-COMP:9863"/>
        <dbReference type="Rhea" id="RHEA-COMP:11604"/>
        <dbReference type="ChEBI" id="CHEBI:15378"/>
        <dbReference type="ChEBI" id="CHEBI:29999"/>
        <dbReference type="ChEBI" id="CHEBI:30616"/>
        <dbReference type="ChEBI" id="CHEBI:83421"/>
        <dbReference type="ChEBI" id="CHEBI:456216"/>
        <dbReference type="EC" id="2.7.11.25"/>
    </reaction>
</comment>
<feature type="domain" description="Protein kinase" evidence="11">
    <location>
        <begin position="146"/>
        <end position="409"/>
    </location>
</feature>
<evidence type="ECO:0000256" key="10">
    <source>
        <dbReference type="SAM" id="MobiDB-lite"/>
    </source>
</evidence>
<keyword evidence="13" id="KW-1185">Reference proteome</keyword>
<dbReference type="Proteomes" id="UP000054498">
    <property type="component" value="Unassembled WGS sequence"/>
</dbReference>
<evidence type="ECO:0000256" key="4">
    <source>
        <dbReference type="ARBA" id="ARBA00022741"/>
    </source>
</evidence>
<dbReference type="AlphaFoldDB" id="A0A0D2NBN1"/>
<feature type="region of interest" description="Disordered" evidence="10">
    <location>
        <begin position="99"/>
        <end position="144"/>
    </location>
</feature>
<dbReference type="SUPFAM" id="SSF56112">
    <property type="entry name" value="Protein kinase-like (PK-like)"/>
    <property type="match status" value="1"/>
</dbReference>
<dbReference type="RefSeq" id="XP_013901905.1">
    <property type="nucleotide sequence ID" value="XM_014046451.1"/>
</dbReference>
<feature type="region of interest" description="Disordered" evidence="10">
    <location>
        <begin position="482"/>
        <end position="629"/>
    </location>
</feature>
<dbReference type="InterPro" id="IPR000719">
    <property type="entry name" value="Prot_kinase_dom"/>
</dbReference>
<dbReference type="InterPro" id="IPR017441">
    <property type="entry name" value="Protein_kinase_ATP_BS"/>
</dbReference>
<evidence type="ECO:0000313" key="13">
    <source>
        <dbReference type="Proteomes" id="UP000054498"/>
    </source>
</evidence>
<evidence type="ECO:0000256" key="2">
    <source>
        <dbReference type="ARBA" id="ARBA00012406"/>
    </source>
</evidence>
<feature type="region of interest" description="Disordered" evidence="10">
    <location>
        <begin position="668"/>
        <end position="724"/>
    </location>
</feature>
<feature type="compositionally biased region" description="Low complexity" evidence="10">
    <location>
        <begin position="114"/>
        <end position="134"/>
    </location>
</feature>
<dbReference type="InterPro" id="IPR050538">
    <property type="entry name" value="MAP_kinase_kinase_kinase"/>
</dbReference>
<dbReference type="InterPro" id="IPR011009">
    <property type="entry name" value="Kinase-like_dom_sf"/>
</dbReference>
<dbReference type="KEGG" id="mng:MNEG_5071"/>
<feature type="binding site" evidence="9">
    <location>
        <position position="175"/>
    </location>
    <ligand>
        <name>ATP</name>
        <dbReference type="ChEBI" id="CHEBI:30616"/>
    </ligand>
</feature>
<dbReference type="GeneID" id="25737948"/>
<dbReference type="SMART" id="SM00220">
    <property type="entry name" value="S_TKc"/>
    <property type="match status" value="1"/>
</dbReference>
<name>A0A0D2NBN1_9CHLO</name>
<comment type="catalytic activity">
    <reaction evidence="7">
        <text>L-threonyl-[protein] + ATP = O-phospho-L-threonyl-[protein] + ADP + H(+)</text>
        <dbReference type="Rhea" id="RHEA:46608"/>
        <dbReference type="Rhea" id="RHEA-COMP:11060"/>
        <dbReference type="Rhea" id="RHEA-COMP:11605"/>
        <dbReference type="ChEBI" id="CHEBI:15378"/>
        <dbReference type="ChEBI" id="CHEBI:30013"/>
        <dbReference type="ChEBI" id="CHEBI:30616"/>
        <dbReference type="ChEBI" id="CHEBI:61977"/>
        <dbReference type="ChEBI" id="CHEBI:456216"/>
        <dbReference type="EC" id="2.7.11.25"/>
    </reaction>
</comment>
<proteinExistence type="inferred from homology"/>
<dbReference type="PROSITE" id="PS50011">
    <property type="entry name" value="PROTEIN_KINASE_DOM"/>
    <property type="match status" value="1"/>
</dbReference>
<evidence type="ECO:0000256" key="7">
    <source>
        <dbReference type="ARBA" id="ARBA00047559"/>
    </source>
</evidence>
<comment type="similarity">
    <text evidence="1">Belongs to the protein kinase superfamily. STE Ser/Thr protein kinase family. MAP kinase kinase kinase subfamily.</text>
</comment>
<feature type="compositionally biased region" description="Low complexity" evidence="10">
    <location>
        <begin position="604"/>
        <end position="620"/>
    </location>
</feature>
<evidence type="ECO:0000256" key="9">
    <source>
        <dbReference type="PROSITE-ProRule" id="PRU10141"/>
    </source>
</evidence>
<evidence type="ECO:0000259" key="11">
    <source>
        <dbReference type="PROSITE" id="PS50011"/>
    </source>
</evidence>
<organism evidence="12 13">
    <name type="scientific">Monoraphidium neglectum</name>
    <dbReference type="NCBI Taxonomy" id="145388"/>
    <lineage>
        <taxon>Eukaryota</taxon>
        <taxon>Viridiplantae</taxon>
        <taxon>Chlorophyta</taxon>
        <taxon>core chlorophytes</taxon>
        <taxon>Chlorophyceae</taxon>
        <taxon>CS clade</taxon>
        <taxon>Sphaeropleales</taxon>
        <taxon>Selenastraceae</taxon>
        <taxon>Monoraphidium</taxon>
    </lineage>
</organism>
<dbReference type="CDD" id="cd06606">
    <property type="entry name" value="STKc_MAPKKK"/>
    <property type="match status" value="1"/>
</dbReference>
<dbReference type="Pfam" id="PF00069">
    <property type="entry name" value="Pkinase"/>
    <property type="match status" value="1"/>
</dbReference>
<feature type="region of interest" description="Disordered" evidence="10">
    <location>
        <begin position="1"/>
        <end position="69"/>
    </location>
</feature>
<evidence type="ECO:0000256" key="6">
    <source>
        <dbReference type="ARBA" id="ARBA00022840"/>
    </source>
</evidence>
<dbReference type="GO" id="GO:0005524">
    <property type="term" value="F:ATP binding"/>
    <property type="evidence" value="ECO:0007669"/>
    <property type="project" value="UniProtKB-UniRule"/>
</dbReference>
<keyword evidence="3" id="KW-0808">Transferase</keyword>
<evidence type="ECO:0000313" key="12">
    <source>
        <dbReference type="EMBL" id="KIZ02886.1"/>
    </source>
</evidence>
<dbReference type="FunFam" id="3.30.200.20:FF:000387">
    <property type="entry name" value="Serine/threonine-protein kinase STE11"/>
    <property type="match status" value="1"/>
</dbReference>
<dbReference type="FunFam" id="1.10.510.10:FF:000071">
    <property type="entry name" value="Mitogen-activated protein kinase kinase kinase 3 isoform 2"/>
    <property type="match status" value="1"/>
</dbReference>
<accession>A0A0D2NBN1</accession>
<dbReference type="EC" id="2.7.11.25" evidence="2"/>
<feature type="compositionally biased region" description="Low complexity" evidence="10">
    <location>
        <begin position="482"/>
        <end position="494"/>
    </location>
</feature>
<dbReference type="PROSITE" id="PS00107">
    <property type="entry name" value="PROTEIN_KINASE_ATP"/>
    <property type="match status" value="1"/>
</dbReference>
<dbReference type="PANTHER" id="PTHR48016">
    <property type="entry name" value="MAP KINASE KINASE KINASE SSK2-RELATED-RELATED"/>
    <property type="match status" value="1"/>
</dbReference>
<keyword evidence="6 9" id="KW-0067">ATP-binding</keyword>
<dbReference type="EMBL" id="KK100957">
    <property type="protein sequence ID" value="KIZ02886.1"/>
    <property type="molecule type" value="Genomic_DNA"/>
</dbReference>
<evidence type="ECO:0000256" key="3">
    <source>
        <dbReference type="ARBA" id="ARBA00022679"/>
    </source>
</evidence>
<dbReference type="PANTHER" id="PTHR48016:SF56">
    <property type="entry name" value="MAPKK KINASE"/>
    <property type="match status" value="1"/>
</dbReference>
<keyword evidence="5" id="KW-0418">Kinase</keyword>
<evidence type="ECO:0000256" key="5">
    <source>
        <dbReference type="ARBA" id="ARBA00022777"/>
    </source>
</evidence>
<gene>
    <name evidence="12" type="ORF">MNEG_5071</name>
</gene>
<evidence type="ECO:0000256" key="1">
    <source>
        <dbReference type="ARBA" id="ARBA00006529"/>
    </source>
</evidence>
<dbReference type="GO" id="GO:0004709">
    <property type="term" value="F:MAP kinase kinase kinase activity"/>
    <property type="evidence" value="ECO:0007669"/>
    <property type="project" value="UniProtKB-EC"/>
</dbReference>
<feature type="compositionally biased region" description="Gly residues" evidence="10">
    <location>
        <begin position="99"/>
        <end position="108"/>
    </location>
</feature>
<dbReference type="OrthoDB" id="266718at2759"/>
<dbReference type="Gene3D" id="1.10.510.10">
    <property type="entry name" value="Transferase(Phosphotransferase) domain 1"/>
    <property type="match status" value="1"/>
</dbReference>
<sequence length="724" mass="74117">MGNLCSMIDVDLPPRGPRGPPRMHASELAPPVYAAERLHQLHVGGSGEAHKRASSSSRSPERRLAAATAAAAPAAAASGDAPPAGTVLPAADGGACGPLAGGGGGNGDDGWRIPAGAAQPPDGDADGGATALADAEPKPPQPPFSWTKGELIGIGAFGRVFTGLNNLTGEIIAVKQVSIARDEALQGHVSEHIKALQGELAMLQKLKHENIVQYLGTDRTPDSMYIFLEYVHGGSIASLLAKFGPFQEAVIRVYTRQILRGLEYLHAGGHVHRDIKGANILVDKGSTVKLADFGASKTIEDLATIGAGCNSIRGTPYWMAPEVIKQTGHGRPADIWSVGCTVIEMATGKPPWSNYAAPVAAMFQIASSKDPPPIPEHLSPQAKDFLLMCFNRVARDRASATRLLKHPFVAETPPSHPQPPLGSLGFATSGTALFAAGPVRAANGAAFAAQQQAGQQSAAAAARASAAAQQQAGVRAGGALAALQQQSQQGTARASPKRLAPGTPGGERGAPPIANGSFYVGRGGGDAAAVVTTHPSPLRGAQYPQQQQQQQQELVQQQQQHSSDGCPFQDTAPRGADSPRGLASTSLTNLKLPRLAQHGGIQGAGARKGPLGRGLAAARARSPHDSFGSSAETLVGAAGAARKSAAAAGAQQLALAAGGGADAGAAAQQWLSGDSREQLHQQQAAAGSDDVRASGQSQWSNVPLDDTDARASVAQRAACPVEQQ</sequence>
<reference evidence="12 13" key="1">
    <citation type="journal article" date="2013" name="BMC Genomics">
        <title>Reconstruction of the lipid metabolism for the microalga Monoraphidium neglectum from its genome sequence reveals characteristics suitable for biofuel production.</title>
        <authorList>
            <person name="Bogen C."/>
            <person name="Al-Dilaimi A."/>
            <person name="Albersmeier A."/>
            <person name="Wichmann J."/>
            <person name="Grundmann M."/>
            <person name="Rupp O."/>
            <person name="Lauersen K.J."/>
            <person name="Blifernez-Klassen O."/>
            <person name="Kalinowski J."/>
            <person name="Goesmann A."/>
            <person name="Mussgnug J.H."/>
            <person name="Kruse O."/>
        </authorList>
    </citation>
    <scope>NUCLEOTIDE SEQUENCE [LARGE SCALE GENOMIC DNA]</scope>
    <source>
        <strain evidence="12 13">SAG 48.87</strain>
    </source>
</reference>
<dbReference type="STRING" id="145388.A0A0D2NBN1"/>
<protein>
    <recommendedName>
        <fullName evidence="2">mitogen-activated protein kinase kinase kinase</fullName>
        <ecNumber evidence="2">2.7.11.25</ecNumber>
    </recommendedName>
</protein>
<evidence type="ECO:0000256" key="8">
    <source>
        <dbReference type="ARBA" id="ARBA00048329"/>
    </source>
</evidence>